<dbReference type="AlphaFoldDB" id="B4D9E6"/>
<evidence type="ECO:0000313" key="1">
    <source>
        <dbReference type="EMBL" id="EDY16907.1"/>
    </source>
</evidence>
<gene>
    <name evidence="1" type="ORF">CfE428DRAFT_5536</name>
</gene>
<protein>
    <submittedName>
        <fullName evidence="1">Uncharacterized protein</fullName>
    </submittedName>
</protein>
<dbReference type="EMBL" id="ABVL01000026">
    <property type="protein sequence ID" value="EDY16907.1"/>
    <property type="molecule type" value="Genomic_DNA"/>
</dbReference>
<dbReference type="InParanoid" id="B4D9E6"/>
<dbReference type="Proteomes" id="UP000005824">
    <property type="component" value="Unassembled WGS sequence"/>
</dbReference>
<name>B4D9E6_9BACT</name>
<organism evidence="1 2">
    <name type="scientific">Chthoniobacter flavus Ellin428</name>
    <dbReference type="NCBI Taxonomy" id="497964"/>
    <lineage>
        <taxon>Bacteria</taxon>
        <taxon>Pseudomonadati</taxon>
        <taxon>Verrucomicrobiota</taxon>
        <taxon>Spartobacteria</taxon>
        <taxon>Chthoniobacterales</taxon>
        <taxon>Chthoniobacteraceae</taxon>
        <taxon>Chthoniobacter</taxon>
    </lineage>
</organism>
<sequence>MDASSQLKEWSKSLHRRCWPFRITKNSSDSWIFPTPWINGPQVAESKWEYCCFRLQSLQEPVFVRICTTLIDEYGAANDAHAKYGKIYGEDSGFFFTTFHSELPAPQIPALYGFEVFSPIIDPEGPHDKTDPAWDSLGQWLGHKIGGAPFTRLVGPVKAEIHELLQNGYELLLQLSEPSFSIVNKQECDDYVGEWLFEKDRFCVLIDPRTMDIRYVWG</sequence>
<evidence type="ECO:0000313" key="2">
    <source>
        <dbReference type="Proteomes" id="UP000005824"/>
    </source>
</evidence>
<reference evidence="1 2" key="1">
    <citation type="journal article" date="2011" name="J. Bacteriol.">
        <title>Genome sequence of Chthoniobacter flavus Ellin428, an aerobic heterotrophic soil bacterium.</title>
        <authorList>
            <person name="Kant R."/>
            <person name="van Passel M.W."/>
            <person name="Palva A."/>
            <person name="Lucas S."/>
            <person name="Lapidus A."/>
            <person name="Glavina Del Rio T."/>
            <person name="Dalin E."/>
            <person name="Tice H."/>
            <person name="Bruce D."/>
            <person name="Goodwin L."/>
            <person name="Pitluck S."/>
            <person name="Larimer F.W."/>
            <person name="Land M.L."/>
            <person name="Hauser L."/>
            <person name="Sangwan P."/>
            <person name="de Vos W.M."/>
            <person name="Janssen P.H."/>
            <person name="Smidt H."/>
        </authorList>
    </citation>
    <scope>NUCLEOTIDE SEQUENCE [LARGE SCALE GENOMIC DNA]</scope>
    <source>
        <strain evidence="1 2">Ellin428</strain>
    </source>
</reference>
<accession>B4D9E6</accession>
<dbReference type="STRING" id="497964.CfE428DRAFT_5536"/>
<proteinExistence type="predicted"/>
<keyword evidence="2" id="KW-1185">Reference proteome</keyword>
<comment type="caution">
    <text evidence="1">The sequence shown here is derived from an EMBL/GenBank/DDBJ whole genome shotgun (WGS) entry which is preliminary data.</text>
</comment>